<dbReference type="AlphaFoldDB" id="A0A4Q0MDN1"/>
<dbReference type="EMBL" id="RYFI01000015">
    <property type="protein sequence ID" value="RXF71511.1"/>
    <property type="molecule type" value="Genomic_DNA"/>
</dbReference>
<organism evidence="3 4">
    <name type="scientific">Hansschlegelia zhihuaiae</name>
    <dbReference type="NCBI Taxonomy" id="405005"/>
    <lineage>
        <taxon>Bacteria</taxon>
        <taxon>Pseudomonadati</taxon>
        <taxon>Pseudomonadota</taxon>
        <taxon>Alphaproteobacteria</taxon>
        <taxon>Hyphomicrobiales</taxon>
        <taxon>Methylopilaceae</taxon>
        <taxon>Hansschlegelia</taxon>
    </lineage>
</organism>
<evidence type="ECO:0000259" key="2">
    <source>
        <dbReference type="Pfam" id="PF00535"/>
    </source>
</evidence>
<reference evidence="3 4" key="1">
    <citation type="submission" date="2018-12" db="EMBL/GenBank/DDBJ databases">
        <title>bacterium Hansschlegelia zhihuaiae S113.</title>
        <authorList>
            <person name="He J."/>
        </authorList>
    </citation>
    <scope>NUCLEOTIDE SEQUENCE [LARGE SCALE GENOMIC DNA]</scope>
    <source>
        <strain evidence="3 4">S 113</strain>
    </source>
</reference>
<evidence type="ECO:0000313" key="3">
    <source>
        <dbReference type="EMBL" id="RXF71511.1"/>
    </source>
</evidence>
<name>A0A4Q0MDN1_9HYPH</name>
<protein>
    <submittedName>
        <fullName evidence="3">Glycosyltransferase family 2 protein</fullName>
    </submittedName>
</protein>
<dbReference type="GO" id="GO:0016740">
    <property type="term" value="F:transferase activity"/>
    <property type="evidence" value="ECO:0007669"/>
    <property type="project" value="UniProtKB-KW"/>
</dbReference>
<dbReference type="SUPFAM" id="SSF53448">
    <property type="entry name" value="Nucleotide-diphospho-sugar transferases"/>
    <property type="match status" value="1"/>
</dbReference>
<evidence type="ECO:0000313" key="4">
    <source>
        <dbReference type="Proteomes" id="UP000289708"/>
    </source>
</evidence>
<feature type="domain" description="Glycosyltransferase 2-like" evidence="2">
    <location>
        <begin position="91"/>
        <end position="172"/>
    </location>
</feature>
<dbReference type="Proteomes" id="UP000289708">
    <property type="component" value="Unassembled WGS sequence"/>
</dbReference>
<gene>
    <name evidence="3" type="ORF">EK403_15725</name>
</gene>
<keyword evidence="4" id="KW-1185">Reference proteome</keyword>
<feature type="compositionally biased region" description="Low complexity" evidence="1">
    <location>
        <begin position="45"/>
        <end position="58"/>
    </location>
</feature>
<accession>A0A4Q0MDN1</accession>
<dbReference type="InterPro" id="IPR029044">
    <property type="entry name" value="Nucleotide-diphossugar_trans"/>
</dbReference>
<comment type="caution">
    <text evidence="3">The sequence shown here is derived from an EMBL/GenBank/DDBJ whole genome shotgun (WGS) entry which is preliminary data.</text>
</comment>
<feature type="region of interest" description="Disordered" evidence="1">
    <location>
        <begin position="1"/>
        <end position="68"/>
    </location>
</feature>
<dbReference type="Gene3D" id="3.90.550.10">
    <property type="entry name" value="Spore Coat Polysaccharide Biosynthesis Protein SpsA, Chain A"/>
    <property type="match status" value="1"/>
</dbReference>
<keyword evidence="3" id="KW-0808">Transferase</keyword>
<sequence length="441" mass="48692">MRTCRNPIWRPRAPRKRPGSSTRRFPRNGSGFSSGDVSRRRLQSSRRPSSCSLRKPSPTLSGLLNHRRPNLRSPDRHLLRSDGWTGMLTVIVIPCFNERDEIFLAAKSFGFGLGEETTPKDTHLVLVDNGSTDGTPASLRAIRGFSRKGAVVVTSEAERGYVPPRAKGVTVAARLTRSMGVSPERVLILQADADTRYEPGYVDAFRQAAESATGPALIEGLTHAPGRFLDGHPGFQRLADTVDAEMAPFLVDDSLDVIVDDKVSGYFLASYVAWGGHQRQYRADGKEIHAETSRLFLRGKRMGAAHVRAPLAQAMPSRRKILRNSIRHFATAGFPRDEAWWRKWSRDYQGPRDLAAFEGPDPGPPLDRAIATRKAHLLALMSALPLLVAGPQQVEIERRRARLHPLVDTFFLGLHAPPRADDVAAVFDLALGAIDGWDALL</sequence>
<dbReference type="InterPro" id="IPR001173">
    <property type="entry name" value="Glyco_trans_2-like"/>
</dbReference>
<proteinExistence type="predicted"/>
<evidence type="ECO:0000256" key="1">
    <source>
        <dbReference type="SAM" id="MobiDB-lite"/>
    </source>
</evidence>
<dbReference type="CDD" id="cd00761">
    <property type="entry name" value="Glyco_tranf_GTA_type"/>
    <property type="match status" value="1"/>
</dbReference>
<dbReference type="Pfam" id="PF00535">
    <property type="entry name" value="Glycos_transf_2"/>
    <property type="match status" value="1"/>
</dbReference>
<dbReference type="OrthoDB" id="8416156at2"/>